<dbReference type="GO" id="GO:0006974">
    <property type="term" value="P:DNA damage response"/>
    <property type="evidence" value="ECO:0007669"/>
    <property type="project" value="TreeGrafter"/>
</dbReference>
<dbReference type="InterPro" id="IPR017441">
    <property type="entry name" value="Protein_kinase_ATP_BS"/>
</dbReference>
<sequence>MEKPKIESVLLLDLPENLQLIVMEAVASELGTEINILTSPSSTTADIIFAMWNNRHEGYLKTQNDQAALFVFLPPEEENLSTISEVINSREVADYAFADDTPERIKKRIKLFLNSIKKRSPSKAVKQLSTADRGLSLWRRFSDFALRMFRPRQPVVTPEMVSIIGGRWERVRRLGFGSFGEVWLVRRRGTVSEYFAVAKIPHESRINEKLLQEAEILRKLQDHPNAVGVIEVLEQGGKIVLIEEFVEGRTLQELMDEGMESAQKEQVFLQTVDLVAYAHEMAIMHRDIKPENIVVTSQGLVKVLDFGAAKDVSLRSVSSTVVGSRPFMAPEQILGQSRRASDVWALGVLLYALSTEYLPFYSEKEKELMDMILEAPPQRPRELVPEIPPELENIILRCLEKDPEKRYPHARALQKDLLEKIPEFGEGKVIP</sequence>
<feature type="domain" description="Protein kinase" evidence="4">
    <location>
        <begin position="168"/>
        <end position="418"/>
    </location>
</feature>
<dbReference type="Proteomes" id="UP000199611">
    <property type="component" value="Unassembled WGS sequence"/>
</dbReference>
<gene>
    <name evidence="5" type="ORF">SAMN05660836_00336</name>
</gene>
<keyword evidence="1 3" id="KW-0547">Nucleotide-binding</keyword>
<organism evidence="5 6">
    <name type="scientific">Thermodesulforhabdus norvegica</name>
    <dbReference type="NCBI Taxonomy" id="39841"/>
    <lineage>
        <taxon>Bacteria</taxon>
        <taxon>Pseudomonadati</taxon>
        <taxon>Thermodesulfobacteriota</taxon>
        <taxon>Syntrophobacteria</taxon>
        <taxon>Syntrophobacterales</taxon>
        <taxon>Thermodesulforhabdaceae</taxon>
        <taxon>Thermodesulforhabdus</taxon>
    </lineage>
</organism>
<dbReference type="InterPro" id="IPR000719">
    <property type="entry name" value="Prot_kinase_dom"/>
</dbReference>
<evidence type="ECO:0000256" key="1">
    <source>
        <dbReference type="ARBA" id="ARBA00022741"/>
    </source>
</evidence>
<dbReference type="EMBL" id="FOUU01000001">
    <property type="protein sequence ID" value="SFM45974.1"/>
    <property type="molecule type" value="Genomic_DNA"/>
</dbReference>
<dbReference type="RefSeq" id="WP_143083080.1">
    <property type="nucleotide sequence ID" value="NZ_FOUU01000001.1"/>
</dbReference>
<dbReference type="STRING" id="39841.SAMN05660836_00336"/>
<dbReference type="CDD" id="cd14014">
    <property type="entry name" value="STKc_PknB_like"/>
    <property type="match status" value="1"/>
</dbReference>
<name>A0A1I4R0Y0_9BACT</name>
<dbReference type="PANTHER" id="PTHR24361">
    <property type="entry name" value="MITOGEN-ACTIVATED KINASE KINASE KINASE"/>
    <property type="match status" value="1"/>
</dbReference>
<accession>A0A1I4R0Y0</accession>
<dbReference type="PROSITE" id="PS50011">
    <property type="entry name" value="PROTEIN_KINASE_DOM"/>
    <property type="match status" value="1"/>
</dbReference>
<proteinExistence type="predicted"/>
<dbReference type="GO" id="GO:0005524">
    <property type="term" value="F:ATP binding"/>
    <property type="evidence" value="ECO:0007669"/>
    <property type="project" value="UniProtKB-UniRule"/>
</dbReference>
<evidence type="ECO:0000259" key="4">
    <source>
        <dbReference type="PROSITE" id="PS50011"/>
    </source>
</evidence>
<evidence type="ECO:0000256" key="3">
    <source>
        <dbReference type="PROSITE-ProRule" id="PRU10141"/>
    </source>
</evidence>
<keyword evidence="2 3" id="KW-0067">ATP-binding</keyword>
<keyword evidence="5" id="KW-0723">Serine/threonine-protein kinase</keyword>
<evidence type="ECO:0000256" key="2">
    <source>
        <dbReference type="ARBA" id="ARBA00022840"/>
    </source>
</evidence>
<reference evidence="5 6" key="1">
    <citation type="submission" date="2016-10" db="EMBL/GenBank/DDBJ databases">
        <authorList>
            <person name="de Groot N.N."/>
        </authorList>
    </citation>
    <scope>NUCLEOTIDE SEQUENCE [LARGE SCALE GENOMIC DNA]</scope>
    <source>
        <strain evidence="5 6">DSM 9990</strain>
    </source>
</reference>
<dbReference type="PROSITE" id="PS00107">
    <property type="entry name" value="PROTEIN_KINASE_ATP"/>
    <property type="match status" value="1"/>
</dbReference>
<protein>
    <submittedName>
        <fullName evidence="5">Serine/threonine protein kinase</fullName>
    </submittedName>
</protein>
<keyword evidence="5" id="KW-0418">Kinase</keyword>
<dbReference type="SMART" id="SM00220">
    <property type="entry name" value="S_TKc"/>
    <property type="match status" value="1"/>
</dbReference>
<dbReference type="Pfam" id="PF00069">
    <property type="entry name" value="Pkinase"/>
    <property type="match status" value="1"/>
</dbReference>
<dbReference type="OrthoDB" id="9801841at2"/>
<dbReference type="InterPro" id="IPR008271">
    <property type="entry name" value="Ser/Thr_kinase_AS"/>
</dbReference>
<dbReference type="AlphaFoldDB" id="A0A1I4R0Y0"/>
<dbReference type="PROSITE" id="PS00108">
    <property type="entry name" value="PROTEIN_KINASE_ST"/>
    <property type="match status" value="1"/>
</dbReference>
<dbReference type="InterPro" id="IPR053235">
    <property type="entry name" value="Ser_Thr_kinase"/>
</dbReference>
<dbReference type="SUPFAM" id="SSF56112">
    <property type="entry name" value="Protein kinase-like (PK-like)"/>
    <property type="match status" value="1"/>
</dbReference>
<dbReference type="GO" id="GO:0004674">
    <property type="term" value="F:protein serine/threonine kinase activity"/>
    <property type="evidence" value="ECO:0007669"/>
    <property type="project" value="UniProtKB-KW"/>
</dbReference>
<dbReference type="Gene3D" id="1.10.510.10">
    <property type="entry name" value="Transferase(Phosphotransferase) domain 1"/>
    <property type="match status" value="1"/>
</dbReference>
<dbReference type="InterPro" id="IPR011009">
    <property type="entry name" value="Kinase-like_dom_sf"/>
</dbReference>
<evidence type="ECO:0000313" key="5">
    <source>
        <dbReference type="EMBL" id="SFM45974.1"/>
    </source>
</evidence>
<dbReference type="PANTHER" id="PTHR24361:SF613">
    <property type="entry name" value="NUCLEAR RECEPTOR-BINDING PROTEIN-RELATED"/>
    <property type="match status" value="1"/>
</dbReference>
<evidence type="ECO:0000313" key="6">
    <source>
        <dbReference type="Proteomes" id="UP000199611"/>
    </source>
</evidence>
<keyword evidence="5" id="KW-0808">Transferase</keyword>
<keyword evidence="6" id="KW-1185">Reference proteome</keyword>
<dbReference type="GO" id="GO:0005737">
    <property type="term" value="C:cytoplasm"/>
    <property type="evidence" value="ECO:0007669"/>
    <property type="project" value="TreeGrafter"/>
</dbReference>
<feature type="binding site" evidence="3">
    <location>
        <position position="199"/>
    </location>
    <ligand>
        <name>ATP</name>
        <dbReference type="ChEBI" id="CHEBI:30616"/>
    </ligand>
</feature>